<dbReference type="InterPro" id="IPR002035">
    <property type="entry name" value="VWF_A"/>
</dbReference>
<gene>
    <name evidence="3" type="ORF">UABAM_06440</name>
</gene>
<dbReference type="InterPro" id="IPR051266">
    <property type="entry name" value="CLCR"/>
</dbReference>
<dbReference type="PROSITE" id="PS51257">
    <property type="entry name" value="PROKAR_LIPOPROTEIN"/>
    <property type="match status" value="1"/>
</dbReference>
<dbReference type="Pfam" id="PF00092">
    <property type="entry name" value="VWA"/>
    <property type="match status" value="1"/>
</dbReference>
<evidence type="ECO:0000256" key="1">
    <source>
        <dbReference type="SAM" id="MobiDB-lite"/>
    </source>
</evidence>
<dbReference type="Pfam" id="PF12450">
    <property type="entry name" value="vWF_A"/>
    <property type="match status" value="1"/>
</dbReference>
<sequence length="587" mass="65663">MNRISIALTILVVVGGCTLGTPKTSREYKTAKRYDSQNSDLDERPLVIPESQSVVNSNSGSGQETRSLSKSNLDSNWQHSDMGGMAYGDENSMHGIRTYPSYEEWKPITPPRDQTTEEYQHTAENDYKDPHREALSTFSIDVDTASYSNMRRYLSGNQLPPRDAVRVEELVNYFSYDYPIPQDNAPFSRTMDVAECPWNPNHWLVQIGIQGFKVPQQQMPPSNLVFLLDVSGSMSSAKKLPLLKTAMGLLTQQLRPEDTISIVVYAGSAGLVLPPTSGRNKDRILRAMSQLQAGGSTNGGQGIQLAYQIATDNFIPNGVNRVILATDGDFNVGISNSNDLQRLIETKRQSNIFLTVLGMGMGNLKDATMEQLANKGNGTYHYIDTLSEARKVLIHELGSTLFTIAKDVKIQVEFNPAYVGNYRLLGYENRLLAAEDFNDDRKDAGEIGAGHTVTAFYEIVPRNADFRPRVDPLKYQRKRPVPQYNYSNEILTLKIRYKAPKSDTSKLLTSVLRTPVKQINETSPSFRFATAVAAFGMILRDSQYKNNASMELVRSLAMSSLGEDYYGYRREFVDLVNIADTLLKMSR</sequence>
<dbReference type="SUPFAM" id="SSF53300">
    <property type="entry name" value="vWA-like"/>
    <property type="match status" value="1"/>
</dbReference>
<dbReference type="PANTHER" id="PTHR10579:SF43">
    <property type="entry name" value="ZINC FINGER (C3HC4-TYPE RING FINGER) FAMILY PROTEIN"/>
    <property type="match status" value="1"/>
</dbReference>
<dbReference type="Proteomes" id="UP000326354">
    <property type="component" value="Chromosome"/>
</dbReference>
<evidence type="ECO:0000313" key="3">
    <source>
        <dbReference type="EMBL" id="BBM88024.1"/>
    </source>
</evidence>
<dbReference type="AlphaFoldDB" id="A0A5S9F7U5"/>
<dbReference type="KEGG" id="uam:UABAM_06440"/>
<feature type="domain" description="VWFA" evidence="2">
    <location>
        <begin position="223"/>
        <end position="401"/>
    </location>
</feature>
<dbReference type="SMART" id="SM00327">
    <property type="entry name" value="VWA"/>
    <property type="match status" value="1"/>
</dbReference>
<dbReference type="RefSeq" id="WP_229759334.1">
    <property type="nucleotide sequence ID" value="NZ_AP019860.1"/>
</dbReference>
<feature type="compositionally biased region" description="Low complexity" evidence="1">
    <location>
        <begin position="50"/>
        <end position="64"/>
    </location>
</feature>
<feature type="region of interest" description="Disordered" evidence="1">
    <location>
        <begin position="30"/>
        <end position="85"/>
    </location>
</feature>
<evidence type="ECO:0000259" key="2">
    <source>
        <dbReference type="PROSITE" id="PS50234"/>
    </source>
</evidence>
<keyword evidence="4" id="KW-1185">Reference proteome</keyword>
<dbReference type="InterPro" id="IPR021908">
    <property type="entry name" value="YfbK_C"/>
</dbReference>
<feature type="compositionally biased region" description="Basic and acidic residues" evidence="1">
    <location>
        <begin position="30"/>
        <end position="45"/>
    </location>
</feature>
<dbReference type="CDD" id="cd01465">
    <property type="entry name" value="vWA_subgroup"/>
    <property type="match status" value="1"/>
</dbReference>
<protein>
    <recommendedName>
        <fullName evidence="2">VWFA domain-containing protein</fullName>
    </recommendedName>
</protein>
<accession>A0A5S9F7U5</accession>
<dbReference type="InterPro" id="IPR022156">
    <property type="entry name" value="Uncharacterised_YfbK_N"/>
</dbReference>
<dbReference type="Pfam" id="PF12034">
    <property type="entry name" value="YfbK_C"/>
    <property type="match status" value="1"/>
</dbReference>
<feature type="compositionally biased region" description="Polar residues" evidence="1">
    <location>
        <begin position="65"/>
        <end position="79"/>
    </location>
</feature>
<evidence type="ECO:0000313" key="4">
    <source>
        <dbReference type="Proteomes" id="UP000326354"/>
    </source>
</evidence>
<dbReference type="PANTHER" id="PTHR10579">
    <property type="entry name" value="CALCIUM-ACTIVATED CHLORIDE CHANNEL REGULATOR"/>
    <property type="match status" value="1"/>
</dbReference>
<dbReference type="Gene3D" id="3.40.50.410">
    <property type="entry name" value="von Willebrand factor, type A domain"/>
    <property type="match status" value="1"/>
</dbReference>
<proteinExistence type="predicted"/>
<dbReference type="PROSITE" id="PS50234">
    <property type="entry name" value="VWFA"/>
    <property type="match status" value="1"/>
</dbReference>
<organism evidence="3 4">
    <name type="scientific">Uabimicrobium amorphum</name>
    <dbReference type="NCBI Taxonomy" id="2596890"/>
    <lineage>
        <taxon>Bacteria</taxon>
        <taxon>Pseudomonadati</taxon>
        <taxon>Planctomycetota</taxon>
        <taxon>Candidatus Uabimicrobiia</taxon>
        <taxon>Candidatus Uabimicrobiales</taxon>
        <taxon>Candidatus Uabimicrobiaceae</taxon>
        <taxon>Candidatus Uabimicrobium</taxon>
    </lineage>
</organism>
<dbReference type="InterPro" id="IPR036465">
    <property type="entry name" value="vWFA_dom_sf"/>
</dbReference>
<reference evidence="3 4" key="1">
    <citation type="submission" date="2019-08" db="EMBL/GenBank/DDBJ databases">
        <title>Complete genome sequence of Candidatus Uab amorphum.</title>
        <authorList>
            <person name="Shiratori T."/>
            <person name="Suzuki S."/>
            <person name="Kakizawa Y."/>
            <person name="Ishida K."/>
        </authorList>
    </citation>
    <scope>NUCLEOTIDE SEQUENCE [LARGE SCALE GENOMIC DNA]</scope>
    <source>
        <strain evidence="3 4">SRT547</strain>
    </source>
</reference>
<dbReference type="EMBL" id="AP019860">
    <property type="protein sequence ID" value="BBM88024.1"/>
    <property type="molecule type" value="Genomic_DNA"/>
</dbReference>
<name>A0A5S9F7U5_UABAM</name>